<dbReference type="Gene3D" id="3.30.1330.70">
    <property type="entry name" value="Holliday junction resolvase RusA"/>
    <property type="match status" value="1"/>
</dbReference>
<dbReference type="EMBL" id="LR796789">
    <property type="protein sequence ID" value="CAB4166796.1"/>
    <property type="molecule type" value="Genomic_DNA"/>
</dbReference>
<dbReference type="SUPFAM" id="SSF103084">
    <property type="entry name" value="Holliday junction resolvase RusA"/>
    <property type="match status" value="1"/>
</dbReference>
<dbReference type="InterPro" id="IPR008822">
    <property type="entry name" value="Endonuclease_RusA-like"/>
</dbReference>
<reference evidence="1" key="1">
    <citation type="submission" date="2020-04" db="EMBL/GenBank/DDBJ databases">
        <authorList>
            <person name="Chiriac C."/>
            <person name="Salcher M."/>
            <person name="Ghai R."/>
            <person name="Kavagutti S V."/>
        </authorList>
    </citation>
    <scope>NUCLEOTIDE SEQUENCE</scope>
</reference>
<proteinExistence type="predicted"/>
<dbReference type="InterPro" id="IPR036614">
    <property type="entry name" value="RusA-like_sf"/>
</dbReference>
<evidence type="ECO:0000313" key="1">
    <source>
        <dbReference type="EMBL" id="CAB4166796.1"/>
    </source>
</evidence>
<dbReference type="GO" id="GO:0006310">
    <property type="term" value="P:DNA recombination"/>
    <property type="evidence" value="ECO:0007669"/>
    <property type="project" value="InterPro"/>
</dbReference>
<gene>
    <name evidence="1" type="ORF">UFOVP847_54</name>
</gene>
<organism evidence="1">
    <name type="scientific">uncultured Caudovirales phage</name>
    <dbReference type="NCBI Taxonomy" id="2100421"/>
    <lineage>
        <taxon>Viruses</taxon>
        <taxon>Duplodnaviria</taxon>
        <taxon>Heunggongvirae</taxon>
        <taxon>Uroviricota</taxon>
        <taxon>Caudoviricetes</taxon>
        <taxon>Peduoviridae</taxon>
        <taxon>Maltschvirus</taxon>
        <taxon>Maltschvirus maltsch</taxon>
    </lineage>
</organism>
<sequence length="136" mass="14745">MESFLSFFVPGKPIGKGRPRFTRGGHTYTPAITALAEKRVAAIASDAMIDAQRKPRIGRCSVHIIATWPIPKSWPKTRQAAALSNAEIPGKPDLDNIAKLILDALNGVVYEDDVQVCMLTVTKLYGDTPGCAVIVR</sequence>
<dbReference type="GO" id="GO:0000287">
    <property type="term" value="F:magnesium ion binding"/>
    <property type="evidence" value="ECO:0007669"/>
    <property type="project" value="InterPro"/>
</dbReference>
<dbReference type="Pfam" id="PF05866">
    <property type="entry name" value="RusA"/>
    <property type="match status" value="1"/>
</dbReference>
<accession>A0A6J5PA18</accession>
<protein>
    <submittedName>
        <fullName evidence="1">Rus Holliday junction resolvase</fullName>
    </submittedName>
</protein>
<dbReference type="GO" id="GO:0006281">
    <property type="term" value="P:DNA repair"/>
    <property type="evidence" value="ECO:0007669"/>
    <property type="project" value="InterPro"/>
</dbReference>
<name>A0A6J5PA18_9CAUD</name>